<feature type="transmembrane region" description="Helical" evidence="1">
    <location>
        <begin position="51"/>
        <end position="69"/>
    </location>
</feature>
<keyword evidence="1" id="KW-1133">Transmembrane helix</keyword>
<feature type="transmembrane region" description="Helical" evidence="1">
    <location>
        <begin position="75"/>
        <end position="96"/>
    </location>
</feature>
<feature type="transmembrane region" description="Helical" evidence="1">
    <location>
        <begin position="126"/>
        <end position="143"/>
    </location>
</feature>
<keyword evidence="1" id="KW-0812">Transmembrane</keyword>
<evidence type="ECO:0000256" key="1">
    <source>
        <dbReference type="SAM" id="Phobius"/>
    </source>
</evidence>
<dbReference type="STRING" id="394193.SAMN04489732_118158"/>
<dbReference type="RefSeq" id="WP_091624718.1">
    <property type="nucleotide sequence ID" value="NZ_FOEF01000018.1"/>
</dbReference>
<reference evidence="2 3" key="1">
    <citation type="submission" date="2016-10" db="EMBL/GenBank/DDBJ databases">
        <authorList>
            <person name="de Groot N.N."/>
        </authorList>
    </citation>
    <scope>NUCLEOTIDE SEQUENCE [LARGE SCALE GENOMIC DNA]</scope>
    <source>
        <strain evidence="2 3">DSM 44993</strain>
    </source>
</reference>
<proteinExistence type="predicted"/>
<feature type="transmembrane region" description="Helical" evidence="1">
    <location>
        <begin position="26"/>
        <end position="42"/>
    </location>
</feature>
<protein>
    <recommendedName>
        <fullName evidence="4">Ceramidase</fullName>
    </recommendedName>
</protein>
<feature type="transmembrane region" description="Helical" evidence="1">
    <location>
        <begin position="179"/>
        <end position="199"/>
    </location>
</feature>
<dbReference type="AlphaFoldDB" id="A0A1H8YIZ9"/>
<evidence type="ECO:0008006" key="4">
    <source>
        <dbReference type="Google" id="ProtNLM"/>
    </source>
</evidence>
<name>A0A1H8YIZ9_9PSEU</name>
<dbReference type="Proteomes" id="UP000198582">
    <property type="component" value="Unassembled WGS sequence"/>
</dbReference>
<feature type="transmembrane region" description="Helical" evidence="1">
    <location>
        <begin position="103"/>
        <end position="120"/>
    </location>
</feature>
<evidence type="ECO:0000313" key="3">
    <source>
        <dbReference type="Proteomes" id="UP000198582"/>
    </source>
</evidence>
<keyword evidence="3" id="KW-1185">Reference proteome</keyword>
<dbReference type="EMBL" id="FOEF01000018">
    <property type="protein sequence ID" value="SEP52063.1"/>
    <property type="molecule type" value="Genomic_DNA"/>
</dbReference>
<accession>A0A1H8YIZ9</accession>
<organism evidence="2 3">
    <name type="scientific">Amycolatopsis saalfeldensis</name>
    <dbReference type="NCBI Taxonomy" id="394193"/>
    <lineage>
        <taxon>Bacteria</taxon>
        <taxon>Bacillati</taxon>
        <taxon>Actinomycetota</taxon>
        <taxon>Actinomycetes</taxon>
        <taxon>Pseudonocardiales</taxon>
        <taxon>Pseudonocardiaceae</taxon>
        <taxon>Amycolatopsis</taxon>
    </lineage>
</organism>
<feature type="transmembrane region" description="Helical" evidence="1">
    <location>
        <begin position="150"/>
        <end position="167"/>
    </location>
</feature>
<dbReference type="OrthoDB" id="277121at2"/>
<sequence length="208" mass="22477">MDWTAYVDGYCERIAPGLWGEPLNDLTNLAFLVAAAAVWWRAHGARTGRTLAVLVGLVFLASTVFHLTATRWGGAADSGFILVFVLYYAAMFPHVFLRVRLKLSWLAAPAFVVLTVAMAALGGGLYLPALVGLVVFAGVLLYARDPYWTHFAIAGALFALSLAFRSIDGVACGDFPTGTHFLWHLLNALVLYVVSKAMISKEKAPSPT</sequence>
<keyword evidence="1" id="KW-0472">Membrane</keyword>
<evidence type="ECO:0000313" key="2">
    <source>
        <dbReference type="EMBL" id="SEP52063.1"/>
    </source>
</evidence>
<gene>
    <name evidence="2" type="ORF">SAMN04489732_118158</name>
</gene>